<evidence type="ECO:0000313" key="2">
    <source>
        <dbReference type="EMBL" id="MFC3764890.1"/>
    </source>
</evidence>
<dbReference type="InterPro" id="IPR027365">
    <property type="entry name" value="GNAT_acetyltra_YdfB-like"/>
</dbReference>
<dbReference type="RefSeq" id="WP_205119424.1">
    <property type="nucleotide sequence ID" value="NZ_JAFBCM010000001.1"/>
</dbReference>
<dbReference type="EC" id="2.3.1.-" evidence="2"/>
<organism evidence="2 3">
    <name type="scientific">Tenggerimyces flavus</name>
    <dbReference type="NCBI Taxonomy" id="1708749"/>
    <lineage>
        <taxon>Bacteria</taxon>
        <taxon>Bacillati</taxon>
        <taxon>Actinomycetota</taxon>
        <taxon>Actinomycetes</taxon>
        <taxon>Propionibacteriales</taxon>
        <taxon>Nocardioidaceae</taxon>
        <taxon>Tenggerimyces</taxon>
    </lineage>
</organism>
<dbReference type="InterPro" id="IPR016181">
    <property type="entry name" value="Acyl_CoA_acyltransferase"/>
</dbReference>
<name>A0ABV7YLD8_9ACTN</name>
<accession>A0ABV7YLD8</accession>
<feature type="domain" description="N-acetyltransferase" evidence="1">
    <location>
        <begin position="119"/>
        <end position="254"/>
    </location>
</feature>
<sequence length="254" mass="26633">MITISGAELASLRPWFAREPLGPRRLLGQHVLATGVGVVRVDRWPDPELVLVDVVGNLALLGRSDGSLPESISSYVQGVLAASPAHEVALRATFPDLKVWDRVIQHLPGAPQEVVPHRGAVRPLRPDDAALVAGLSENVSWISKSWGGPAGLSGSGTAWGGFVDDRLVSVSCTFFLGDDEEDIGIVTEPAARGLGLGAASAAGVCRGIVERGRTPTWTTSPDNAGSLGVARKLGFIGAWTDVLYVINAEIPPVD</sequence>
<dbReference type="EMBL" id="JBHRZH010000036">
    <property type="protein sequence ID" value="MFC3764890.1"/>
    <property type="molecule type" value="Genomic_DNA"/>
</dbReference>
<proteinExistence type="predicted"/>
<dbReference type="InterPro" id="IPR000182">
    <property type="entry name" value="GNAT_dom"/>
</dbReference>
<comment type="caution">
    <text evidence="2">The sequence shown here is derived from an EMBL/GenBank/DDBJ whole genome shotgun (WGS) entry which is preliminary data.</text>
</comment>
<evidence type="ECO:0000259" key="1">
    <source>
        <dbReference type="PROSITE" id="PS51186"/>
    </source>
</evidence>
<keyword evidence="2" id="KW-0808">Transferase</keyword>
<dbReference type="GO" id="GO:0016746">
    <property type="term" value="F:acyltransferase activity"/>
    <property type="evidence" value="ECO:0007669"/>
    <property type="project" value="UniProtKB-KW"/>
</dbReference>
<evidence type="ECO:0000313" key="3">
    <source>
        <dbReference type="Proteomes" id="UP001595699"/>
    </source>
</evidence>
<dbReference type="PROSITE" id="PS51186">
    <property type="entry name" value="GNAT"/>
    <property type="match status" value="1"/>
</dbReference>
<dbReference type="SUPFAM" id="SSF55729">
    <property type="entry name" value="Acyl-CoA N-acyltransferases (Nat)"/>
    <property type="match status" value="1"/>
</dbReference>
<protein>
    <submittedName>
        <fullName evidence="2">GNAT family N-acetyltransferase</fullName>
        <ecNumber evidence="2">2.3.1.-</ecNumber>
    </submittedName>
</protein>
<keyword evidence="2" id="KW-0012">Acyltransferase</keyword>
<keyword evidence="3" id="KW-1185">Reference proteome</keyword>
<dbReference type="Gene3D" id="3.40.630.30">
    <property type="match status" value="1"/>
</dbReference>
<gene>
    <name evidence="2" type="ORF">ACFOUW_28910</name>
</gene>
<dbReference type="Proteomes" id="UP001595699">
    <property type="component" value="Unassembled WGS sequence"/>
</dbReference>
<dbReference type="Pfam" id="PF12746">
    <property type="entry name" value="GNAT_acetyltran"/>
    <property type="match status" value="1"/>
</dbReference>
<reference evidence="3" key="1">
    <citation type="journal article" date="2019" name="Int. J. Syst. Evol. Microbiol.">
        <title>The Global Catalogue of Microorganisms (GCM) 10K type strain sequencing project: providing services to taxonomists for standard genome sequencing and annotation.</title>
        <authorList>
            <consortium name="The Broad Institute Genomics Platform"/>
            <consortium name="The Broad Institute Genome Sequencing Center for Infectious Disease"/>
            <person name="Wu L."/>
            <person name="Ma J."/>
        </authorList>
    </citation>
    <scope>NUCLEOTIDE SEQUENCE [LARGE SCALE GENOMIC DNA]</scope>
    <source>
        <strain evidence="3">CGMCC 4.7241</strain>
    </source>
</reference>